<dbReference type="Pfam" id="PF00160">
    <property type="entry name" value="Pro_isomerase"/>
    <property type="match status" value="1"/>
</dbReference>
<dbReference type="EMBL" id="HBGV01007603">
    <property type="protein sequence ID" value="CAD9486038.1"/>
    <property type="molecule type" value="Transcribed_RNA"/>
</dbReference>
<sequence length="340" mass="36688">MMNSRLLTVKALQSKGGFPSIFLPIATTTTATTMTAPPTTTIQQQQHRTKKTKTGSRGSRGHGWYTLYRSGRGGRHLQGQYYNRDVSKLHSLNDEVFDMGSEFAYLDISVGAAADNHEDGDDLVKKESNIGRVVIQLATAALPVTTQNFKQLCLANPPSSLSTTSNENVVENEEIGYLHTKAHLIDTTIGIAFGDVLHNNGISGRCHPSIVTTNTSSPLQPYSFADESKVISHSSPGIVTMLSPSVHSNDSRFLIQTVEDAPHLDGRYVAFGRVVGVSDDNHGSGGGMDFLMKHVIKGVFTKRGRPTADVKIVGCGVLSKEDVVELMKEDDSDLGSRSAA</sequence>
<evidence type="ECO:0000313" key="3">
    <source>
        <dbReference type="EMBL" id="CAD9486038.1"/>
    </source>
</evidence>
<dbReference type="Gene3D" id="2.40.100.10">
    <property type="entry name" value="Cyclophilin-like"/>
    <property type="match status" value="1"/>
</dbReference>
<organism evidence="3">
    <name type="scientific">Helicotheca tamesis</name>
    <dbReference type="NCBI Taxonomy" id="374047"/>
    <lineage>
        <taxon>Eukaryota</taxon>
        <taxon>Sar</taxon>
        <taxon>Stramenopiles</taxon>
        <taxon>Ochrophyta</taxon>
        <taxon>Bacillariophyta</taxon>
        <taxon>Mediophyceae</taxon>
        <taxon>Lithodesmiophycidae</taxon>
        <taxon>Lithodesmiales</taxon>
        <taxon>Lithodesmiaceae</taxon>
        <taxon>Helicotheca</taxon>
    </lineage>
</organism>
<dbReference type="GO" id="GO:0003755">
    <property type="term" value="F:peptidyl-prolyl cis-trans isomerase activity"/>
    <property type="evidence" value="ECO:0007669"/>
    <property type="project" value="InterPro"/>
</dbReference>
<dbReference type="PROSITE" id="PS50072">
    <property type="entry name" value="CSA_PPIASE_2"/>
    <property type="match status" value="1"/>
</dbReference>
<feature type="domain" description="PPIase cyclophilin-type" evidence="2">
    <location>
        <begin position="122"/>
        <end position="317"/>
    </location>
</feature>
<dbReference type="InterPro" id="IPR002130">
    <property type="entry name" value="Cyclophilin-type_PPIase_dom"/>
</dbReference>
<dbReference type="PANTHER" id="PTHR11071">
    <property type="entry name" value="PEPTIDYL-PROLYL CIS-TRANS ISOMERASE"/>
    <property type="match status" value="1"/>
</dbReference>
<dbReference type="PANTHER" id="PTHR11071:SF561">
    <property type="entry name" value="PEPTIDYL-PROLYL CIS-TRANS ISOMERASE D-RELATED"/>
    <property type="match status" value="1"/>
</dbReference>
<gene>
    <name evidence="3" type="ORF">HTAM1171_LOCUS4636</name>
</gene>
<evidence type="ECO:0000259" key="2">
    <source>
        <dbReference type="PROSITE" id="PS50072"/>
    </source>
</evidence>
<protein>
    <recommendedName>
        <fullName evidence="2">PPIase cyclophilin-type domain-containing protein</fullName>
    </recommendedName>
</protein>
<feature type="region of interest" description="Disordered" evidence="1">
    <location>
        <begin position="39"/>
        <end position="63"/>
    </location>
</feature>
<dbReference type="GO" id="GO:0006457">
    <property type="term" value="P:protein folding"/>
    <property type="evidence" value="ECO:0007669"/>
    <property type="project" value="TreeGrafter"/>
</dbReference>
<dbReference type="SUPFAM" id="SSF50891">
    <property type="entry name" value="Cyclophilin-like"/>
    <property type="match status" value="1"/>
</dbReference>
<evidence type="ECO:0000256" key="1">
    <source>
        <dbReference type="SAM" id="MobiDB-lite"/>
    </source>
</evidence>
<dbReference type="AlphaFoldDB" id="A0A7S2MIY4"/>
<proteinExistence type="predicted"/>
<name>A0A7S2MIY4_9STRA</name>
<dbReference type="InterPro" id="IPR029000">
    <property type="entry name" value="Cyclophilin-like_dom_sf"/>
</dbReference>
<dbReference type="GO" id="GO:0005737">
    <property type="term" value="C:cytoplasm"/>
    <property type="evidence" value="ECO:0007669"/>
    <property type="project" value="TreeGrafter"/>
</dbReference>
<dbReference type="GO" id="GO:0016018">
    <property type="term" value="F:cyclosporin A binding"/>
    <property type="evidence" value="ECO:0007669"/>
    <property type="project" value="TreeGrafter"/>
</dbReference>
<accession>A0A7S2MIY4</accession>
<reference evidence="3" key="1">
    <citation type="submission" date="2021-01" db="EMBL/GenBank/DDBJ databases">
        <authorList>
            <person name="Corre E."/>
            <person name="Pelletier E."/>
            <person name="Niang G."/>
            <person name="Scheremetjew M."/>
            <person name="Finn R."/>
            <person name="Kale V."/>
            <person name="Holt S."/>
            <person name="Cochrane G."/>
            <person name="Meng A."/>
            <person name="Brown T."/>
            <person name="Cohen L."/>
        </authorList>
    </citation>
    <scope>NUCLEOTIDE SEQUENCE</scope>
    <source>
        <strain evidence="3">CCMP826</strain>
    </source>
</reference>